<reference evidence="2 3" key="1">
    <citation type="submission" date="2018-05" db="EMBL/GenBank/DDBJ databases">
        <title>Marinifilum breve JC075T sp. nov., a marine bacterium isolated from Yongle Blue Hole in the South China Sea.</title>
        <authorList>
            <person name="Fu T."/>
        </authorList>
    </citation>
    <scope>NUCLEOTIDE SEQUENCE [LARGE SCALE GENOMIC DNA]</scope>
    <source>
        <strain evidence="2 3">JC075</strain>
    </source>
</reference>
<dbReference type="PANTHER" id="PTHR38339:SF1">
    <property type="entry name" value="TRANSGLUTAMINASE-LIKE DOMAIN-CONTAINING PROTEIN"/>
    <property type="match status" value="1"/>
</dbReference>
<accession>A0A2V3ZS19</accession>
<evidence type="ECO:0000259" key="1">
    <source>
        <dbReference type="SMART" id="SM00460"/>
    </source>
</evidence>
<feature type="domain" description="Transglutaminase-like" evidence="1">
    <location>
        <begin position="343"/>
        <end position="404"/>
    </location>
</feature>
<dbReference type="InterPro" id="IPR038765">
    <property type="entry name" value="Papain-like_cys_pep_sf"/>
</dbReference>
<dbReference type="SMART" id="SM00460">
    <property type="entry name" value="TGc"/>
    <property type="match status" value="1"/>
</dbReference>
<dbReference type="RefSeq" id="WP_110363472.1">
    <property type="nucleotide sequence ID" value="NZ_QFLI01000013.1"/>
</dbReference>
<dbReference type="Gene3D" id="3.10.620.30">
    <property type="match status" value="1"/>
</dbReference>
<dbReference type="OrthoDB" id="9804872at2"/>
<dbReference type="PANTHER" id="PTHR38339">
    <property type="entry name" value="TRANSGLUTAMINASE DOMAIN PROTEIN"/>
    <property type="match status" value="1"/>
</dbReference>
<keyword evidence="2" id="KW-0645">Protease</keyword>
<dbReference type="GO" id="GO:0006508">
    <property type="term" value="P:proteolysis"/>
    <property type="evidence" value="ECO:0007669"/>
    <property type="project" value="UniProtKB-KW"/>
</dbReference>
<organism evidence="2 3">
    <name type="scientific">Marinifilum breve</name>
    <dbReference type="NCBI Taxonomy" id="2184082"/>
    <lineage>
        <taxon>Bacteria</taxon>
        <taxon>Pseudomonadati</taxon>
        <taxon>Bacteroidota</taxon>
        <taxon>Bacteroidia</taxon>
        <taxon>Marinilabiliales</taxon>
        <taxon>Marinifilaceae</taxon>
    </lineage>
</organism>
<name>A0A2V3ZS19_9BACT</name>
<dbReference type="AlphaFoldDB" id="A0A2V3ZS19"/>
<dbReference type="Pfam" id="PF01841">
    <property type="entry name" value="Transglut_core"/>
    <property type="match status" value="1"/>
</dbReference>
<evidence type="ECO:0000313" key="3">
    <source>
        <dbReference type="Proteomes" id="UP000248079"/>
    </source>
</evidence>
<gene>
    <name evidence="2" type="ORF">DF185_21280</name>
</gene>
<dbReference type="SUPFAM" id="SSF54001">
    <property type="entry name" value="Cysteine proteinases"/>
    <property type="match status" value="1"/>
</dbReference>
<proteinExistence type="predicted"/>
<keyword evidence="2" id="KW-0378">Hydrolase</keyword>
<dbReference type="GO" id="GO:0008233">
    <property type="term" value="F:peptidase activity"/>
    <property type="evidence" value="ECO:0007669"/>
    <property type="project" value="UniProtKB-KW"/>
</dbReference>
<dbReference type="InterPro" id="IPR002931">
    <property type="entry name" value="Transglutaminase-like"/>
</dbReference>
<sequence>MTKTITHYLIIVITFLCFSCESKDQQNGKLSLLIERGDYSVASNMINDKLEDKFLTEAQRIEFLHQLDMMRRIEREFSLSEADVIDHLSEYFGDSTTFYMPKWEEDKSLEFRLINGQKKYFKNGVSNLFRVNEFAKSRKEKLKGEYVDPLIAYCLDHTTELVKKTNGEGELINPVNNVFDYTIKLKADAVPAGETVRCWMPYPKENHARQQNVEFISINSEYYIIAPDSLPQRSIYCEKIAEAGKETIFNVKFKTTSFAQIFFPEQMKMKEYDKTSLIYIENTKERAPQIVFTDRIKKLADEICGDETDPLKQVDLLYNWIDINIPWASALEYGIMPHIPGYVLDNMHADCGMQTLLFMSMARYRGIPTKWQSGYMLHPGLVNLHDWCEVYYEGIGWVPLDQSFEMQKSDDQYVRHFYKTGIDAHRLIVNDDFSREFYPKKNWPRSEPVDFQRGELEWNGGNLYFSDWSYKMKVSYE</sequence>
<protein>
    <submittedName>
        <fullName evidence="2">Cysteine protease</fullName>
    </submittedName>
</protein>
<dbReference type="Proteomes" id="UP000248079">
    <property type="component" value="Unassembled WGS sequence"/>
</dbReference>
<dbReference type="EMBL" id="QFLI01000013">
    <property type="protein sequence ID" value="PXX96086.1"/>
    <property type="molecule type" value="Genomic_DNA"/>
</dbReference>
<comment type="caution">
    <text evidence="2">The sequence shown here is derived from an EMBL/GenBank/DDBJ whole genome shotgun (WGS) entry which is preliminary data.</text>
</comment>
<keyword evidence="3" id="KW-1185">Reference proteome</keyword>
<evidence type="ECO:0000313" key="2">
    <source>
        <dbReference type="EMBL" id="PXX96086.1"/>
    </source>
</evidence>